<dbReference type="Proteomes" id="UP000075880">
    <property type="component" value="Unassembled WGS sequence"/>
</dbReference>
<protein>
    <recommendedName>
        <fullName evidence="4">Receptor ligand binding region domain-containing protein</fullName>
    </recommendedName>
</protein>
<keyword evidence="1" id="KW-0732">Signal</keyword>
<feature type="chain" id="PRO_5042486961" description="Receptor ligand binding region domain-containing protein" evidence="1">
    <location>
        <begin position="29"/>
        <end position="198"/>
    </location>
</feature>
<evidence type="ECO:0000256" key="1">
    <source>
        <dbReference type="SAM" id="SignalP"/>
    </source>
</evidence>
<sequence length="198" mass="20655">MMETRSATSTAPLAVCFGFLAWVSLVAGASKDVQGTSSTLVRGAGDHYYPAELPEEAVPVAAVAEMLKAQPPASFDDGSQPVFPERPDAVYFAVAVSGGAKLWGRTLARTLIDMGPPFGNPQGPPLRPIYINLPDNGRFSSKLMTSACDSIDGMPLAGMVIVGDSQAAKSLALAGNSMKLPVLWAKGGIASLHNSYDE</sequence>
<organism evidence="2 3">
    <name type="scientific">Anopheles atroparvus</name>
    <name type="common">European mosquito</name>
    <dbReference type="NCBI Taxonomy" id="41427"/>
    <lineage>
        <taxon>Eukaryota</taxon>
        <taxon>Metazoa</taxon>
        <taxon>Ecdysozoa</taxon>
        <taxon>Arthropoda</taxon>
        <taxon>Hexapoda</taxon>
        <taxon>Insecta</taxon>
        <taxon>Pterygota</taxon>
        <taxon>Neoptera</taxon>
        <taxon>Endopterygota</taxon>
        <taxon>Diptera</taxon>
        <taxon>Nematocera</taxon>
        <taxon>Culicoidea</taxon>
        <taxon>Culicidae</taxon>
        <taxon>Anophelinae</taxon>
        <taxon>Anopheles</taxon>
    </lineage>
</organism>
<feature type="signal peptide" evidence="1">
    <location>
        <begin position="1"/>
        <end position="28"/>
    </location>
</feature>
<evidence type="ECO:0000313" key="2">
    <source>
        <dbReference type="EnsemblMetazoa" id="ENSAATROPP008070"/>
    </source>
</evidence>
<dbReference type="EnsemblMetazoa" id="ENSAATROPT008937">
    <property type="protein sequence ID" value="ENSAATROPP008070"/>
    <property type="gene ID" value="ENSAATROPG007278"/>
</dbReference>
<keyword evidence="3" id="KW-1185">Reference proteome</keyword>
<reference evidence="2" key="1">
    <citation type="submission" date="2024-04" db="UniProtKB">
        <authorList>
            <consortium name="EnsemblMetazoa"/>
        </authorList>
    </citation>
    <scope>IDENTIFICATION</scope>
    <source>
        <strain evidence="2">EBRO</strain>
    </source>
</reference>
<name>A0AAG5DB40_ANOAO</name>
<evidence type="ECO:0008006" key="4">
    <source>
        <dbReference type="Google" id="ProtNLM"/>
    </source>
</evidence>
<proteinExistence type="predicted"/>
<evidence type="ECO:0000313" key="3">
    <source>
        <dbReference type="Proteomes" id="UP000075880"/>
    </source>
</evidence>
<dbReference type="AlphaFoldDB" id="A0AAG5DB40"/>
<accession>A0AAG5DB40</accession>